<dbReference type="InterPro" id="IPR001844">
    <property type="entry name" value="Cpn60/GroEL"/>
</dbReference>
<feature type="domain" description="Peptidase C14 caspase" evidence="6">
    <location>
        <begin position="9"/>
        <end position="236"/>
    </location>
</feature>
<sequence>MSTRPSAGRYALLVATGEYADPSLDRLRAPQQDVTRLAAVLADPAIGDFTVRTLSDAPEREVRAAIEDLLTDRSDSDLVLLYFSCHGIVDPYHRLYFAASDTVRTRPASTAISRSFVNEQFEACRASAKVLILDCCFAGAFAEGFKSAPQGALDCQVGRGYVVLSACDSYEYAFESDELVASAPRGSIFTDVLIEGLVTGDADLDGDGLVGVDELFRYVHDGVVRRRPEQQPKYSAYNAEPHIYLATVPPVAAVPAPTAVTGPSKVGGPPAVTSYNQHQAIVARGFRVGAELVRRTYGPFGRRMLVEDERGGLHEVADASGIVRLLAGGDTRDRLGSGYLRELVEGIRHRVGDGATTGVVLAQSMLDSASDALRAGANPVALRRGISAAVADVAIELAGLAVPVRTRAELRALATIAAGDELVGDLVAEAVDRVGRDGVIRVEASNLFGLELELTEGMSLRAGHVSPAFVTDQEEGEAVLDEPYLLLVDDRISGAEELLPLLTAVQREGRPLAVFAHEIRDTALGVLVLEKKARRLLSPVAVALPWPAGQRTEALADLAALTGATVVGGGSGPRLADATPDVLGRARRVVTTRSEAVVLAGPDTAEPIVRRYRPPRNEPGPGDATGPVSAERMSRVVGGVAVIKVGEVTVEQRQVRRRQIDHAVRNAKTAAEWGVVAGGGAALLGVHRRLAGRSTAPVPRQRGDDEALGYALVVDALPAPFEELLRSAGRDPTGVPEDLAYRGPGVTFDVVGGRYVVARDAGIIDAAATVREAVTAAAGIVTRYLMLG</sequence>
<dbReference type="OrthoDB" id="491589at2"/>
<dbReference type="GO" id="GO:0004197">
    <property type="term" value="F:cysteine-type endopeptidase activity"/>
    <property type="evidence" value="ECO:0007669"/>
    <property type="project" value="InterPro"/>
</dbReference>
<dbReference type="EMBL" id="RBKT01000001">
    <property type="protein sequence ID" value="RKR90411.1"/>
    <property type="molecule type" value="Genomic_DNA"/>
</dbReference>
<dbReference type="GO" id="GO:0005524">
    <property type="term" value="F:ATP binding"/>
    <property type="evidence" value="ECO:0007669"/>
    <property type="project" value="InterPro"/>
</dbReference>
<dbReference type="PANTHER" id="PTHR45633">
    <property type="entry name" value="60 KDA HEAT SHOCK PROTEIN, MITOCHONDRIAL"/>
    <property type="match status" value="1"/>
</dbReference>
<dbReference type="Gene3D" id="3.30.260.10">
    <property type="entry name" value="TCP-1-like chaperonin intermediate domain"/>
    <property type="match status" value="1"/>
</dbReference>
<dbReference type="SUPFAM" id="SSF48592">
    <property type="entry name" value="GroEL equatorial domain-like"/>
    <property type="match status" value="1"/>
</dbReference>
<evidence type="ECO:0000259" key="6">
    <source>
        <dbReference type="Pfam" id="PF00656"/>
    </source>
</evidence>
<dbReference type="GO" id="GO:0042026">
    <property type="term" value="P:protein refolding"/>
    <property type="evidence" value="ECO:0007669"/>
    <property type="project" value="InterPro"/>
</dbReference>
<dbReference type="InterPro" id="IPR027410">
    <property type="entry name" value="TCP-1-like_intermed_sf"/>
</dbReference>
<gene>
    <name evidence="7" type="ORF">BDK92_4783</name>
</gene>
<dbReference type="InterPro" id="IPR018247">
    <property type="entry name" value="EF_Hand_1_Ca_BS"/>
</dbReference>
<comment type="function">
    <text evidence="4">Together with its co-chaperonin GroES, plays an essential role in assisting protein folding. The GroEL-GroES system forms a nano-cage that allows encapsulation of the non-native substrate proteins and provides a physical environment optimized to promote and accelerate protein folding.</text>
</comment>
<dbReference type="RefSeq" id="WP_147457095.1">
    <property type="nucleotide sequence ID" value="NZ_RBKT01000001.1"/>
</dbReference>
<evidence type="ECO:0000313" key="8">
    <source>
        <dbReference type="Proteomes" id="UP000277671"/>
    </source>
</evidence>
<organism evidence="7 8">
    <name type="scientific">Micromonospora pisi</name>
    <dbReference type="NCBI Taxonomy" id="589240"/>
    <lineage>
        <taxon>Bacteria</taxon>
        <taxon>Bacillati</taxon>
        <taxon>Actinomycetota</taxon>
        <taxon>Actinomycetes</taxon>
        <taxon>Micromonosporales</taxon>
        <taxon>Micromonosporaceae</taxon>
        <taxon>Micromonospora</taxon>
    </lineage>
</organism>
<proteinExistence type="inferred from homology"/>
<comment type="caution">
    <text evidence="7">The sequence shown here is derived from an EMBL/GenBank/DDBJ whole genome shotgun (WGS) entry which is preliminary data.</text>
</comment>
<keyword evidence="8" id="KW-1185">Reference proteome</keyword>
<keyword evidence="2" id="KW-0143">Chaperone</keyword>
<dbReference type="SUPFAM" id="SSF52029">
    <property type="entry name" value="GroEL apical domain-like"/>
    <property type="match status" value="1"/>
</dbReference>
<reference evidence="7 8" key="1">
    <citation type="submission" date="2018-10" db="EMBL/GenBank/DDBJ databases">
        <title>Sequencing the genomes of 1000 actinobacteria strains.</title>
        <authorList>
            <person name="Klenk H.-P."/>
        </authorList>
    </citation>
    <scope>NUCLEOTIDE SEQUENCE [LARGE SCALE GENOMIC DNA]</scope>
    <source>
        <strain evidence="7 8">DSM 45175</strain>
    </source>
</reference>
<protein>
    <recommendedName>
        <fullName evidence="4">60 kDa chaperonin</fullName>
    </recommendedName>
</protein>
<dbReference type="SUPFAM" id="SSF54849">
    <property type="entry name" value="GroEL-intermediate domain like"/>
    <property type="match status" value="1"/>
</dbReference>
<dbReference type="PRINTS" id="PR00298">
    <property type="entry name" value="CHAPERONIN60"/>
</dbReference>
<dbReference type="InterPro" id="IPR027409">
    <property type="entry name" value="GroEL-like_apical_dom_sf"/>
</dbReference>
<dbReference type="AlphaFoldDB" id="A0A495JNJ9"/>
<dbReference type="PROSITE" id="PS00018">
    <property type="entry name" value="EF_HAND_1"/>
    <property type="match status" value="1"/>
</dbReference>
<dbReference type="InterPro" id="IPR011600">
    <property type="entry name" value="Pept_C14_caspase"/>
</dbReference>
<comment type="similarity">
    <text evidence="1 3">Belongs to the chaperonin (HSP60) family.</text>
</comment>
<evidence type="ECO:0000256" key="2">
    <source>
        <dbReference type="ARBA" id="ARBA00023186"/>
    </source>
</evidence>
<dbReference type="InterPro" id="IPR002423">
    <property type="entry name" value="Cpn60/GroEL/TCP-1"/>
</dbReference>
<evidence type="ECO:0000313" key="7">
    <source>
        <dbReference type="EMBL" id="RKR90411.1"/>
    </source>
</evidence>
<dbReference type="SUPFAM" id="SSF52129">
    <property type="entry name" value="Caspase-like"/>
    <property type="match status" value="1"/>
</dbReference>
<dbReference type="Gene3D" id="3.40.50.1460">
    <property type="match status" value="1"/>
</dbReference>
<dbReference type="InterPro" id="IPR029030">
    <property type="entry name" value="Caspase-like_dom_sf"/>
</dbReference>
<dbReference type="GO" id="GO:0140662">
    <property type="term" value="F:ATP-dependent protein folding chaperone"/>
    <property type="evidence" value="ECO:0007669"/>
    <property type="project" value="InterPro"/>
</dbReference>
<dbReference type="Gene3D" id="3.50.7.10">
    <property type="entry name" value="GroEL"/>
    <property type="match status" value="1"/>
</dbReference>
<dbReference type="Pfam" id="PF00656">
    <property type="entry name" value="Peptidase_C14"/>
    <property type="match status" value="1"/>
</dbReference>
<accession>A0A495JNJ9</accession>
<evidence type="ECO:0000256" key="1">
    <source>
        <dbReference type="ARBA" id="ARBA00006607"/>
    </source>
</evidence>
<evidence type="ECO:0000256" key="3">
    <source>
        <dbReference type="RuleBase" id="RU000418"/>
    </source>
</evidence>
<dbReference type="GO" id="GO:0006508">
    <property type="term" value="P:proteolysis"/>
    <property type="evidence" value="ECO:0007669"/>
    <property type="project" value="InterPro"/>
</dbReference>
<evidence type="ECO:0000256" key="5">
    <source>
        <dbReference type="SAM" id="MobiDB-lite"/>
    </source>
</evidence>
<dbReference type="NCBIfam" id="NF047832">
    <property type="entry name" value="caspase_w_EACC1"/>
    <property type="match status" value="1"/>
</dbReference>
<name>A0A495JNJ9_9ACTN</name>
<evidence type="ECO:0000256" key="4">
    <source>
        <dbReference type="RuleBase" id="RU000419"/>
    </source>
</evidence>
<dbReference type="Proteomes" id="UP000277671">
    <property type="component" value="Unassembled WGS sequence"/>
</dbReference>
<dbReference type="Pfam" id="PF00118">
    <property type="entry name" value="Cpn60_TCP1"/>
    <property type="match status" value="1"/>
</dbReference>
<comment type="subunit">
    <text evidence="4">Forms a cylinder of 14 subunits composed of two heptameric rings stacked back-to-back. Interacts with the co-chaperonin GroES.</text>
</comment>
<dbReference type="InterPro" id="IPR027413">
    <property type="entry name" value="GROEL-like_equatorial_sf"/>
</dbReference>
<dbReference type="Gene3D" id="1.10.560.10">
    <property type="entry name" value="GroEL-like equatorial domain"/>
    <property type="match status" value="1"/>
</dbReference>
<feature type="region of interest" description="Disordered" evidence="5">
    <location>
        <begin position="610"/>
        <end position="629"/>
    </location>
</feature>